<feature type="transmembrane region" description="Helical" evidence="1">
    <location>
        <begin position="126"/>
        <end position="144"/>
    </location>
</feature>
<gene>
    <name evidence="2" type="ORF">F9U64_21065</name>
</gene>
<dbReference type="AlphaFoldDB" id="A0A7C8GQE7"/>
<dbReference type="Pfam" id="PF14154">
    <property type="entry name" value="DUF4306"/>
    <property type="match status" value="1"/>
</dbReference>
<reference evidence="2 3" key="1">
    <citation type="submission" date="2019-10" db="EMBL/GenBank/DDBJ databases">
        <title>Gracilibacillus sp. nov. isolated from rice seeds.</title>
        <authorList>
            <person name="He S."/>
        </authorList>
    </citation>
    <scope>NUCLEOTIDE SEQUENCE [LARGE SCALE GENOMIC DNA]</scope>
    <source>
        <strain evidence="2 3">TD8</strain>
    </source>
</reference>
<organism evidence="2 3">
    <name type="scientific">Gracilibacillus oryzae</name>
    <dbReference type="NCBI Taxonomy" id="1672701"/>
    <lineage>
        <taxon>Bacteria</taxon>
        <taxon>Bacillati</taxon>
        <taxon>Bacillota</taxon>
        <taxon>Bacilli</taxon>
        <taxon>Bacillales</taxon>
        <taxon>Bacillaceae</taxon>
        <taxon>Gracilibacillus</taxon>
    </lineage>
</organism>
<keyword evidence="1" id="KW-0812">Transmembrane</keyword>
<dbReference type="Proteomes" id="UP000480246">
    <property type="component" value="Unassembled WGS sequence"/>
</dbReference>
<keyword evidence="1" id="KW-1133">Transmembrane helix</keyword>
<accession>A0A7C8GQE7</accession>
<comment type="caution">
    <text evidence="2">The sequence shown here is derived from an EMBL/GenBank/DDBJ whole genome shotgun (WGS) entry which is preliminary data.</text>
</comment>
<name>A0A7C8GQE7_9BACI</name>
<dbReference type="RefSeq" id="WP_153406845.1">
    <property type="nucleotide sequence ID" value="NZ_ML762454.1"/>
</dbReference>
<proteinExistence type="predicted"/>
<feature type="transmembrane region" description="Helical" evidence="1">
    <location>
        <begin position="67"/>
        <end position="88"/>
    </location>
</feature>
<evidence type="ECO:0000313" key="3">
    <source>
        <dbReference type="Proteomes" id="UP000480246"/>
    </source>
</evidence>
<dbReference type="EMBL" id="WEID01000119">
    <property type="protein sequence ID" value="KAB8126022.1"/>
    <property type="molecule type" value="Genomic_DNA"/>
</dbReference>
<keyword evidence="1" id="KW-0472">Membrane</keyword>
<sequence length="158" mass="17558">MKYIVQYVIAVFLLLFSTLAAWYEGSAIRDNPWEWKYSTFFSEGVVKTKADISQLDHFVYAAKFSPFFPILMVISLSYLLILSCYLIFRKSTKALCVSFLSLGIGHTLFTIVLADSPTTGGKSLTVILLSIGILLFLLAGGVFLRMMRSGSVGIKEST</sequence>
<protein>
    <submittedName>
        <fullName evidence="2">DUF4306 domain-containing protein</fullName>
    </submittedName>
</protein>
<dbReference type="OrthoDB" id="2721142at2"/>
<evidence type="ECO:0000313" key="2">
    <source>
        <dbReference type="EMBL" id="KAB8126022.1"/>
    </source>
</evidence>
<keyword evidence="3" id="KW-1185">Reference proteome</keyword>
<dbReference type="InterPro" id="IPR025440">
    <property type="entry name" value="DUF4306"/>
</dbReference>
<evidence type="ECO:0000256" key="1">
    <source>
        <dbReference type="SAM" id="Phobius"/>
    </source>
</evidence>
<feature type="transmembrane region" description="Helical" evidence="1">
    <location>
        <begin position="95"/>
        <end position="114"/>
    </location>
</feature>